<dbReference type="Gene3D" id="2.60.120.260">
    <property type="entry name" value="Galactose-binding domain-like"/>
    <property type="match status" value="2"/>
</dbReference>
<dbReference type="InterPro" id="IPR035396">
    <property type="entry name" value="Bac_rhamnosid6H"/>
</dbReference>
<evidence type="ECO:0000313" key="10">
    <source>
        <dbReference type="Proteomes" id="UP001174694"/>
    </source>
</evidence>
<feature type="domain" description="Alpha-L-rhamnosidase six-hairpin glycosidase" evidence="7">
    <location>
        <begin position="416"/>
        <end position="770"/>
    </location>
</feature>
<dbReference type="Pfam" id="PF17390">
    <property type="entry name" value="Bac_rhamnosid_C"/>
    <property type="match status" value="1"/>
</dbReference>
<organism evidence="9 10">
    <name type="scientific">Pleurostoma richardsiae</name>
    <dbReference type="NCBI Taxonomy" id="41990"/>
    <lineage>
        <taxon>Eukaryota</taxon>
        <taxon>Fungi</taxon>
        <taxon>Dikarya</taxon>
        <taxon>Ascomycota</taxon>
        <taxon>Pezizomycotina</taxon>
        <taxon>Sordariomycetes</taxon>
        <taxon>Sordariomycetidae</taxon>
        <taxon>Calosphaeriales</taxon>
        <taxon>Pleurostomataceae</taxon>
        <taxon>Pleurostoma</taxon>
    </lineage>
</organism>
<evidence type="ECO:0000256" key="4">
    <source>
        <dbReference type="SAM" id="MobiDB-lite"/>
    </source>
</evidence>
<dbReference type="InterPro" id="IPR012341">
    <property type="entry name" value="6hp_glycosidase-like_sf"/>
</dbReference>
<sequence>MSVTIAQVTAEHHHDGFGVFASSPRLSWRFNTTKSKNWRQASYDIVISRNGRNESYHVESPDSVLVPWPSSPLSSREIAHIKVQSHGVDGSATDWACLTVEAALLSRSDWSAKLITCPLQSNNTTKRPFRLRKTFTYSKKGRARLYATAHGMYEVEINGKVVGDHVLAPGWQSYRHRLHYQTYDVTGLLSEGDNVIGTYIGEGWFAGRLGRPGVYNIFGDRLGFLAQLEIDGQLECSTDSTWEYLDGPLLASEIYDGEIFDTTLDDPLWSIPPASVKAGGRCEELPFPSAELISPDVAPVRRIMEIKPKEIITTPKGMKILDFGQNLVGWVRIETDIPGKEGDALLIRFAEVLEHGELATRPLRTAKPQDLIKLGGKTKGYEPRFTFHGFRYAEITGYDALSLDDFTAIVISSELRRTGTFSSSHSFLNKLHENTVWSMRGNFVSVPTDCPQRDERLGWTGDIQVFSPTANYLFDTAAFLGSWMRDLYADQLDTGTGVVPIIVPSIPMAPQLRGHQSHPMAAWADCAVVTPWDLYTSFGDTAVLEAQWESIRLWLDEGVPRDASGLWDSTFVQYGDWLDPRAPPSLPGHGPTDPFLVANAYLVHATGLASQVAGVLGKTEEQRQYAEEAARLLGLFREVYVAPRGRLVSDTQTAYALALRFGLLEERHLDTARERLEYLTRWEAFRITTGFAGTPIILRVLADNGMLNLAYRMLQERDDPSWLYPVRMGATTIWERWNSMLPDGSINPGQMTSFNHYALGSVCNFLHGTVGGLSPTSPGWKTALIQPRPGDTVHHATTSFDSPYGPYSVSWRCESGKMVTDVAVPPNGQARVVLPGVEEVIGSGEYHYETAWKEDPDWPPSHIQGPQGLKIDSQYVP</sequence>
<dbReference type="Gene3D" id="2.60.420.10">
    <property type="entry name" value="Maltose phosphorylase, domain 3"/>
    <property type="match status" value="1"/>
</dbReference>
<feature type="region of interest" description="Disordered" evidence="4">
    <location>
        <begin position="856"/>
        <end position="877"/>
    </location>
</feature>
<dbReference type="GO" id="GO:0030596">
    <property type="term" value="F:alpha-L-rhamnosidase activity"/>
    <property type="evidence" value="ECO:0007669"/>
    <property type="project" value="UniProtKB-EC"/>
</dbReference>
<feature type="domain" description="Alpha-L-rhamnosidase concanavalin-like" evidence="5">
    <location>
        <begin position="313"/>
        <end position="411"/>
    </location>
</feature>
<dbReference type="AlphaFoldDB" id="A0AA38R8K9"/>
<dbReference type="PANTHER" id="PTHR33307:SF6">
    <property type="entry name" value="ALPHA-RHAMNOSIDASE (EUROFUNG)-RELATED"/>
    <property type="match status" value="1"/>
</dbReference>
<evidence type="ECO:0000256" key="2">
    <source>
        <dbReference type="ARBA" id="ARBA00012652"/>
    </source>
</evidence>
<dbReference type="Gene3D" id="2.60.40.10">
    <property type="entry name" value="Immunoglobulins"/>
    <property type="match status" value="1"/>
</dbReference>
<evidence type="ECO:0000259" key="7">
    <source>
        <dbReference type="Pfam" id="PF17389"/>
    </source>
</evidence>
<dbReference type="InterPro" id="IPR016007">
    <property type="entry name" value="Alpha_rhamnosid"/>
</dbReference>
<dbReference type="PANTHER" id="PTHR33307">
    <property type="entry name" value="ALPHA-RHAMNOSIDASE (EUROFUNG)"/>
    <property type="match status" value="1"/>
</dbReference>
<dbReference type="Proteomes" id="UP001174694">
    <property type="component" value="Unassembled WGS sequence"/>
</dbReference>
<protein>
    <recommendedName>
        <fullName evidence="2">alpha-L-rhamnosidase</fullName>
        <ecNumber evidence="2">3.2.1.40</ecNumber>
    </recommendedName>
</protein>
<evidence type="ECO:0000256" key="3">
    <source>
        <dbReference type="ARBA" id="ARBA00022801"/>
    </source>
</evidence>
<evidence type="ECO:0000256" key="1">
    <source>
        <dbReference type="ARBA" id="ARBA00001445"/>
    </source>
</evidence>
<comment type="catalytic activity">
    <reaction evidence="1">
        <text>Hydrolysis of terminal non-reducing alpha-L-rhamnose residues in alpha-L-rhamnosides.</text>
        <dbReference type="EC" id="3.2.1.40"/>
    </reaction>
</comment>
<accession>A0AA38R8K9</accession>
<dbReference type="GO" id="GO:0005975">
    <property type="term" value="P:carbohydrate metabolic process"/>
    <property type="evidence" value="ECO:0007669"/>
    <property type="project" value="InterPro"/>
</dbReference>
<evidence type="ECO:0000259" key="6">
    <source>
        <dbReference type="Pfam" id="PF08531"/>
    </source>
</evidence>
<name>A0AA38R8K9_9PEZI</name>
<dbReference type="InterPro" id="IPR008902">
    <property type="entry name" value="Rhamnosid_concanavalin"/>
</dbReference>
<feature type="domain" description="Bacterial alpha-L-rhamnosidase N-terminal" evidence="6">
    <location>
        <begin position="142"/>
        <end position="302"/>
    </location>
</feature>
<keyword evidence="3" id="KW-0378">Hydrolase</keyword>
<dbReference type="EC" id="3.2.1.40" evidence="2"/>
<evidence type="ECO:0000259" key="8">
    <source>
        <dbReference type="Pfam" id="PF17390"/>
    </source>
</evidence>
<keyword evidence="10" id="KW-1185">Reference proteome</keyword>
<dbReference type="InterPro" id="IPR035398">
    <property type="entry name" value="Bac_rhamnosid_C"/>
</dbReference>
<dbReference type="Pfam" id="PF25788">
    <property type="entry name" value="Ig_Rha78A_N"/>
    <property type="match status" value="1"/>
</dbReference>
<dbReference type="SUPFAM" id="SSF48208">
    <property type="entry name" value="Six-hairpin glycosidases"/>
    <property type="match status" value="1"/>
</dbReference>
<proteinExistence type="predicted"/>
<dbReference type="Pfam" id="PF05592">
    <property type="entry name" value="Bac_rhamnosid"/>
    <property type="match status" value="1"/>
</dbReference>
<dbReference type="EMBL" id="JANBVO010000031">
    <property type="protein sequence ID" value="KAJ9138117.1"/>
    <property type="molecule type" value="Genomic_DNA"/>
</dbReference>
<dbReference type="Gene3D" id="1.50.10.10">
    <property type="match status" value="1"/>
</dbReference>
<dbReference type="PIRSF" id="PIRSF010631">
    <property type="entry name" value="A-rhamnsds"/>
    <property type="match status" value="1"/>
</dbReference>
<reference evidence="9" key="1">
    <citation type="submission" date="2022-07" db="EMBL/GenBank/DDBJ databases">
        <title>Fungi with potential for degradation of polypropylene.</title>
        <authorList>
            <person name="Gostincar C."/>
        </authorList>
    </citation>
    <scope>NUCLEOTIDE SEQUENCE</scope>
    <source>
        <strain evidence="9">EXF-13308</strain>
    </source>
</reference>
<evidence type="ECO:0000259" key="5">
    <source>
        <dbReference type="Pfam" id="PF05592"/>
    </source>
</evidence>
<evidence type="ECO:0000313" key="9">
    <source>
        <dbReference type="EMBL" id="KAJ9138117.1"/>
    </source>
</evidence>
<gene>
    <name evidence="9" type="ORF">NKR23_g8639</name>
</gene>
<dbReference type="Pfam" id="PF17389">
    <property type="entry name" value="Bac_rhamnosid6H"/>
    <property type="match status" value="1"/>
</dbReference>
<comment type="caution">
    <text evidence="9">The sequence shown here is derived from an EMBL/GenBank/DDBJ whole genome shotgun (WGS) entry which is preliminary data.</text>
</comment>
<dbReference type="InterPro" id="IPR013783">
    <property type="entry name" value="Ig-like_fold"/>
</dbReference>
<dbReference type="InterPro" id="IPR008928">
    <property type="entry name" value="6-hairpin_glycosidase_sf"/>
</dbReference>
<feature type="domain" description="Alpha-L-rhamnosidase C-terminal" evidence="8">
    <location>
        <begin position="772"/>
        <end position="844"/>
    </location>
</feature>
<dbReference type="Pfam" id="PF08531">
    <property type="entry name" value="Bac_rhamnosid_N"/>
    <property type="match status" value="1"/>
</dbReference>
<dbReference type="InterPro" id="IPR013737">
    <property type="entry name" value="Bac_rhamnosid_N"/>
</dbReference>